<dbReference type="Proteomes" id="UP000054558">
    <property type="component" value="Unassembled WGS sequence"/>
</dbReference>
<evidence type="ECO:0000313" key="8">
    <source>
        <dbReference type="Proteomes" id="UP000054558"/>
    </source>
</evidence>
<dbReference type="Pfam" id="PF00331">
    <property type="entry name" value="Glyco_hydro_10"/>
    <property type="match status" value="1"/>
</dbReference>
<evidence type="ECO:0000256" key="2">
    <source>
        <dbReference type="ARBA" id="ARBA00022737"/>
    </source>
</evidence>
<keyword evidence="2" id="KW-0677">Repeat</keyword>
<dbReference type="SUPFAM" id="SSF49785">
    <property type="entry name" value="Galactose-binding domain-like"/>
    <property type="match status" value="3"/>
</dbReference>
<protein>
    <submittedName>
        <fullName evidence="7">Glycosyl hydrolase</fullName>
    </submittedName>
</protein>
<accession>A0A1Y1I1L3</accession>
<evidence type="ECO:0000256" key="5">
    <source>
        <dbReference type="ARBA" id="ARBA00023326"/>
    </source>
</evidence>
<dbReference type="PROSITE" id="PS51760">
    <property type="entry name" value="GH10_2"/>
    <property type="match status" value="1"/>
</dbReference>
<dbReference type="PANTHER" id="PTHR31490">
    <property type="entry name" value="GLYCOSYL HYDROLASE"/>
    <property type="match status" value="1"/>
</dbReference>
<dbReference type="InterPro" id="IPR044846">
    <property type="entry name" value="GH10"/>
</dbReference>
<reference evidence="7 8" key="1">
    <citation type="journal article" date="2014" name="Nat. Commun.">
        <title>Klebsormidium flaccidum genome reveals primary factors for plant terrestrial adaptation.</title>
        <authorList>
            <person name="Hori K."/>
            <person name="Maruyama F."/>
            <person name="Fujisawa T."/>
            <person name="Togashi T."/>
            <person name="Yamamoto N."/>
            <person name="Seo M."/>
            <person name="Sato S."/>
            <person name="Yamada T."/>
            <person name="Mori H."/>
            <person name="Tajima N."/>
            <person name="Moriyama T."/>
            <person name="Ikeuchi M."/>
            <person name="Watanabe M."/>
            <person name="Wada H."/>
            <person name="Kobayashi K."/>
            <person name="Saito M."/>
            <person name="Masuda T."/>
            <person name="Sasaki-Sekimoto Y."/>
            <person name="Mashiguchi K."/>
            <person name="Awai K."/>
            <person name="Shimojima M."/>
            <person name="Masuda S."/>
            <person name="Iwai M."/>
            <person name="Nobusawa T."/>
            <person name="Narise T."/>
            <person name="Kondo S."/>
            <person name="Saito H."/>
            <person name="Sato R."/>
            <person name="Murakawa M."/>
            <person name="Ihara Y."/>
            <person name="Oshima-Yamada Y."/>
            <person name="Ohtaka K."/>
            <person name="Satoh M."/>
            <person name="Sonobe K."/>
            <person name="Ishii M."/>
            <person name="Ohtani R."/>
            <person name="Kanamori-Sato M."/>
            <person name="Honoki R."/>
            <person name="Miyazaki D."/>
            <person name="Mochizuki H."/>
            <person name="Umetsu J."/>
            <person name="Higashi K."/>
            <person name="Shibata D."/>
            <person name="Kamiya Y."/>
            <person name="Sato N."/>
            <person name="Nakamura Y."/>
            <person name="Tabata S."/>
            <person name="Ida S."/>
            <person name="Kurokawa K."/>
            <person name="Ohta H."/>
        </authorList>
    </citation>
    <scope>NUCLEOTIDE SEQUENCE [LARGE SCALE GENOMIC DNA]</scope>
    <source>
        <strain evidence="7 8">NIES-2285</strain>
    </source>
</reference>
<dbReference type="InterPro" id="IPR017853">
    <property type="entry name" value="GH"/>
</dbReference>
<feature type="domain" description="GH10" evidence="6">
    <location>
        <begin position="497"/>
        <end position="795"/>
    </location>
</feature>
<dbReference type="OrthoDB" id="3055998at2759"/>
<dbReference type="GO" id="GO:0031176">
    <property type="term" value="F:endo-1,4-beta-xylanase activity"/>
    <property type="evidence" value="ECO:0000318"/>
    <property type="project" value="GO_Central"/>
</dbReference>
<dbReference type="PRINTS" id="PR00134">
    <property type="entry name" value="GLHYDRLASE10"/>
</dbReference>
<dbReference type="SUPFAM" id="SSF51445">
    <property type="entry name" value="(Trans)glycosidases"/>
    <property type="match status" value="1"/>
</dbReference>
<name>A0A1Y1I1L3_KLENI</name>
<dbReference type="InterPro" id="IPR003305">
    <property type="entry name" value="CenC_carb-bd"/>
</dbReference>
<keyword evidence="3 7" id="KW-0378">Hydrolase</keyword>
<dbReference type="STRING" id="105231.A0A1Y1I1L3"/>
<dbReference type="PANTHER" id="PTHR31490:SF1">
    <property type="entry name" value="ENDO-1,4-BETA-XYLANASE 1"/>
    <property type="match status" value="1"/>
</dbReference>
<evidence type="ECO:0000259" key="6">
    <source>
        <dbReference type="PROSITE" id="PS51760"/>
    </source>
</evidence>
<dbReference type="Gene3D" id="3.20.20.80">
    <property type="entry name" value="Glycosidases"/>
    <property type="match status" value="1"/>
</dbReference>
<dbReference type="SMART" id="SM00633">
    <property type="entry name" value="Glyco_10"/>
    <property type="match status" value="1"/>
</dbReference>
<dbReference type="EMBL" id="DF237155">
    <property type="protein sequence ID" value="GAQ84800.1"/>
    <property type="molecule type" value="Genomic_DNA"/>
</dbReference>
<organism evidence="7 8">
    <name type="scientific">Klebsormidium nitens</name>
    <name type="common">Green alga</name>
    <name type="synonym">Ulothrix nitens</name>
    <dbReference type="NCBI Taxonomy" id="105231"/>
    <lineage>
        <taxon>Eukaryota</taxon>
        <taxon>Viridiplantae</taxon>
        <taxon>Streptophyta</taxon>
        <taxon>Klebsormidiophyceae</taxon>
        <taxon>Klebsormidiales</taxon>
        <taxon>Klebsormidiaceae</taxon>
        <taxon>Klebsormidium</taxon>
    </lineage>
</organism>
<evidence type="ECO:0000313" key="7">
    <source>
        <dbReference type="EMBL" id="GAQ84800.1"/>
    </source>
</evidence>
<evidence type="ECO:0000256" key="4">
    <source>
        <dbReference type="ARBA" id="ARBA00023277"/>
    </source>
</evidence>
<dbReference type="Pfam" id="PF02018">
    <property type="entry name" value="CBM_4_9"/>
    <property type="match status" value="3"/>
</dbReference>
<keyword evidence="8" id="KW-1185">Reference proteome</keyword>
<dbReference type="AlphaFoldDB" id="A0A1Y1I1L3"/>
<gene>
    <name evidence="7" type="ORF">KFL_002060210</name>
</gene>
<dbReference type="OMA" id="SCIGRSN"/>
<sequence>MGGCRLQIFSATPGPFIQPQSGRNYLVVTGRTQEWEGISQHLQFEKSVPHLIYAWVRVANAPTATVTATLSIGQAPNVRYIPVGKVVASCNEWVQLVGSLQLEAADPPLGNLYFSGAPPGVDILLNNVYVLRDTLIEQVLSSAQPQSGPYNVLRNSDFSEGAFWWFPAGACQTQVFAGSAQVSPKSGAFFLCTYQRTNPWEGPAQMLTGKLRAGLEYRLSASVRVGNAPSAQVKASLRVEYGQRSSFVYVGAVTASDQNWTDLKGAFTLDEVPSRSHLYFEGPAAGVDILLDQVELAPADVTRHCRQSAATTGVNLVQNPDFQRGTDCWMPFGVTFELVQTGPLLPPGGGPYLRAWNRSATWQGPAQSFGGSTIRPGAEYEVKALLRVAGASCAPLQMAARITFTDGKQDYHFCGDFEATDDAWAELAGTLSLDRPAKEVLLYVQSAPAGVDILLARMSLVEVDLAQHRQQLAEQTDKLRRQDVELVLSDESGSPLAGARIEVNQVKRSFPFGCVSGPRNVQNKVWEAYFLKTFNWTVFENEMKWYHTEGQRGQLNYRDADALMAWADKHALKVRGHCIFWEVEKGGIPGWLCHVPPAEIAPLVEKRLEIVERYKGRLAHWDVNNEMLHGDFFRSRCGEQIIPHMFHRAHQVDPGCKLFVNDFNVLCGGDTNSGPYRLRAQVQKLLSQGVPVHGIGCQAHVDRPTPVGVRQRLDVLATTGLPIWLTELDVNQKDENERAERLEVILRESFGHPAVEGIVLWGFMEGFMWTKGGILVRSDGTPNAAGRCMEALLEEWTTKDILGQVGPDGKFVFRGYLGDYEAKVTGADGLVRKGVFTLERNAETVQAVVRLEKVQ</sequence>
<dbReference type="InterPro" id="IPR001000">
    <property type="entry name" value="GH10_dom"/>
</dbReference>
<evidence type="ECO:0000256" key="1">
    <source>
        <dbReference type="ARBA" id="ARBA00007495"/>
    </source>
</evidence>
<dbReference type="Gene3D" id="2.60.120.260">
    <property type="entry name" value="Galactose-binding domain-like"/>
    <property type="match status" value="3"/>
</dbReference>
<dbReference type="InterPro" id="IPR008979">
    <property type="entry name" value="Galactose-bd-like_sf"/>
</dbReference>
<comment type="similarity">
    <text evidence="1">Belongs to the glycosyl hydrolase 10 (cellulase F) family.</text>
</comment>
<proteinExistence type="inferred from homology"/>
<dbReference type="GO" id="GO:0045493">
    <property type="term" value="P:xylan catabolic process"/>
    <property type="evidence" value="ECO:0000318"/>
    <property type="project" value="GO_Central"/>
</dbReference>
<evidence type="ECO:0000256" key="3">
    <source>
        <dbReference type="ARBA" id="ARBA00022801"/>
    </source>
</evidence>
<keyword evidence="5" id="KW-0624">Polysaccharide degradation</keyword>
<keyword evidence="4" id="KW-0119">Carbohydrate metabolism</keyword>